<evidence type="ECO:0008006" key="8">
    <source>
        <dbReference type="Google" id="ProtNLM"/>
    </source>
</evidence>
<comment type="subcellular location">
    <subcellularLocation>
        <location evidence="1">Nucleus</location>
    </subcellularLocation>
</comment>
<dbReference type="EMBL" id="JACEIK010000470">
    <property type="protein sequence ID" value="MCD7457679.1"/>
    <property type="molecule type" value="Genomic_DNA"/>
</dbReference>
<name>A0ABS8SFM3_DATST</name>
<dbReference type="Proteomes" id="UP000823775">
    <property type="component" value="Unassembled WGS sequence"/>
</dbReference>
<dbReference type="InterPro" id="IPR016177">
    <property type="entry name" value="DNA-bd_dom_sf"/>
</dbReference>
<accession>A0ABS8SFM3</accession>
<keyword evidence="5" id="KW-0539">Nucleus</keyword>
<protein>
    <recommendedName>
        <fullName evidence="8">AP2/ERF domain-containing protein</fullName>
    </recommendedName>
</protein>
<reference evidence="6 7" key="1">
    <citation type="journal article" date="2021" name="BMC Genomics">
        <title>Datura genome reveals duplications of psychoactive alkaloid biosynthetic genes and high mutation rate following tissue culture.</title>
        <authorList>
            <person name="Rajewski A."/>
            <person name="Carter-House D."/>
            <person name="Stajich J."/>
            <person name="Litt A."/>
        </authorList>
    </citation>
    <scope>NUCLEOTIDE SEQUENCE [LARGE SCALE GENOMIC DNA]</scope>
    <source>
        <strain evidence="6">AR-01</strain>
    </source>
</reference>
<evidence type="ECO:0000256" key="4">
    <source>
        <dbReference type="ARBA" id="ARBA00023163"/>
    </source>
</evidence>
<evidence type="ECO:0000313" key="6">
    <source>
        <dbReference type="EMBL" id="MCD7457679.1"/>
    </source>
</evidence>
<evidence type="ECO:0000256" key="3">
    <source>
        <dbReference type="ARBA" id="ARBA00023125"/>
    </source>
</evidence>
<gene>
    <name evidence="6" type="ORF">HAX54_035842</name>
</gene>
<keyword evidence="7" id="KW-1185">Reference proteome</keyword>
<evidence type="ECO:0000256" key="5">
    <source>
        <dbReference type="ARBA" id="ARBA00023242"/>
    </source>
</evidence>
<dbReference type="Gene3D" id="3.30.730.10">
    <property type="entry name" value="AP2/ERF domain"/>
    <property type="match status" value="1"/>
</dbReference>
<dbReference type="InterPro" id="IPR036955">
    <property type="entry name" value="AP2/ERF_dom_sf"/>
</dbReference>
<organism evidence="6 7">
    <name type="scientific">Datura stramonium</name>
    <name type="common">Jimsonweed</name>
    <name type="synonym">Common thornapple</name>
    <dbReference type="NCBI Taxonomy" id="4076"/>
    <lineage>
        <taxon>Eukaryota</taxon>
        <taxon>Viridiplantae</taxon>
        <taxon>Streptophyta</taxon>
        <taxon>Embryophyta</taxon>
        <taxon>Tracheophyta</taxon>
        <taxon>Spermatophyta</taxon>
        <taxon>Magnoliopsida</taxon>
        <taxon>eudicotyledons</taxon>
        <taxon>Gunneridae</taxon>
        <taxon>Pentapetalae</taxon>
        <taxon>asterids</taxon>
        <taxon>lamiids</taxon>
        <taxon>Solanales</taxon>
        <taxon>Solanaceae</taxon>
        <taxon>Solanoideae</taxon>
        <taxon>Datureae</taxon>
        <taxon>Datura</taxon>
    </lineage>
</organism>
<keyword evidence="4" id="KW-0804">Transcription</keyword>
<evidence type="ECO:0000256" key="2">
    <source>
        <dbReference type="ARBA" id="ARBA00023015"/>
    </source>
</evidence>
<evidence type="ECO:0000256" key="1">
    <source>
        <dbReference type="ARBA" id="ARBA00004123"/>
    </source>
</evidence>
<evidence type="ECO:0000313" key="7">
    <source>
        <dbReference type="Proteomes" id="UP000823775"/>
    </source>
</evidence>
<feature type="non-terminal residue" evidence="6">
    <location>
        <position position="68"/>
    </location>
</feature>
<sequence length="68" mass="7810">MKHRIYHARPTLNTTEDAARAYDGAVIEFRDPKAKLNFSFVDHIDSIAEILSLYLLHLGNNKSLYGYN</sequence>
<dbReference type="SUPFAM" id="SSF54171">
    <property type="entry name" value="DNA-binding domain"/>
    <property type="match status" value="1"/>
</dbReference>
<keyword evidence="3" id="KW-0238">DNA-binding</keyword>
<keyword evidence="2" id="KW-0805">Transcription regulation</keyword>
<comment type="caution">
    <text evidence="6">The sequence shown here is derived from an EMBL/GenBank/DDBJ whole genome shotgun (WGS) entry which is preliminary data.</text>
</comment>
<proteinExistence type="predicted"/>